<reference evidence="1 2" key="1">
    <citation type="submission" date="2018-06" db="EMBL/GenBank/DDBJ databases">
        <title>WGS assembly of Brassica rapa FPsc.</title>
        <authorList>
            <person name="Bowman J."/>
            <person name="Kohchi T."/>
            <person name="Yamato K."/>
            <person name="Jenkins J."/>
            <person name="Shu S."/>
            <person name="Ishizaki K."/>
            <person name="Yamaoka S."/>
            <person name="Nishihama R."/>
            <person name="Nakamura Y."/>
            <person name="Berger F."/>
            <person name="Adam C."/>
            <person name="Aki S."/>
            <person name="Althoff F."/>
            <person name="Araki T."/>
            <person name="Arteaga-Vazquez M."/>
            <person name="Balasubrmanian S."/>
            <person name="Bauer D."/>
            <person name="Boehm C."/>
            <person name="Briginshaw L."/>
            <person name="Caballero-Perez J."/>
            <person name="Catarino B."/>
            <person name="Chen F."/>
            <person name="Chiyoda S."/>
            <person name="Chovatia M."/>
            <person name="Davies K."/>
            <person name="Delmans M."/>
            <person name="Demura T."/>
            <person name="Dierschke T."/>
            <person name="Dolan L."/>
            <person name="Dorantes-Acosta A."/>
            <person name="Eklund D."/>
            <person name="Florent S."/>
            <person name="Flores-Sandoval E."/>
            <person name="Fujiyama A."/>
            <person name="Fukuzawa H."/>
            <person name="Galik B."/>
            <person name="Grimanelli D."/>
            <person name="Grimwood J."/>
            <person name="Grossniklaus U."/>
            <person name="Hamada T."/>
            <person name="Haseloff J."/>
            <person name="Hetherington A."/>
            <person name="Higo A."/>
            <person name="Hirakawa Y."/>
            <person name="Hundley H."/>
            <person name="Ikeda Y."/>
            <person name="Inoue K."/>
            <person name="Inoue S."/>
            <person name="Ishida S."/>
            <person name="Jia Q."/>
            <person name="Kakita M."/>
            <person name="Kanazawa T."/>
            <person name="Kawai Y."/>
            <person name="Kawashima T."/>
            <person name="Kennedy M."/>
            <person name="Kinose K."/>
            <person name="Kinoshita T."/>
            <person name="Kohara Y."/>
            <person name="Koide E."/>
            <person name="Komatsu K."/>
            <person name="Kopischke S."/>
            <person name="Kubo M."/>
            <person name="Kyozuka J."/>
            <person name="Lagercrantz U."/>
            <person name="Lin S."/>
            <person name="Lindquist E."/>
            <person name="Lipzen A."/>
            <person name="Lu C."/>
            <person name="Luna E."/>
            <person name="Martienssen R."/>
            <person name="Minamino N."/>
            <person name="Mizutani M."/>
            <person name="Mizutani M."/>
            <person name="Mochizuki N."/>
            <person name="Monte I."/>
            <person name="Mosher R."/>
            <person name="Nagasaki H."/>
            <person name="Nakagami H."/>
            <person name="Naramoto S."/>
            <person name="Nishitani K."/>
            <person name="Ohtani M."/>
            <person name="Okamoto T."/>
            <person name="Okumura M."/>
            <person name="Phillips J."/>
            <person name="Pollak B."/>
            <person name="Reinders A."/>
            <person name="Roevekamp M."/>
            <person name="Sano R."/>
            <person name="Sawa S."/>
            <person name="Schmid M."/>
            <person name="Shirakawa M."/>
            <person name="Solano R."/>
            <person name="Spunde A."/>
            <person name="Suetsugu N."/>
            <person name="Sugano S."/>
            <person name="Sugiyama A."/>
            <person name="Sun R."/>
            <person name="Suzuki Y."/>
            <person name="Takenaka M."/>
            <person name="Takezawa D."/>
            <person name="Tomogane H."/>
            <person name="Tsuzuki M."/>
            <person name="Ueda T."/>
            <person name="Umeda M."/>
            <person name="Ward J."/>
            <person name="Watanabe Y."/>
            <person name="Yazaki K."/>
            <person name="Yokoyama R."/>
            <person name="Yoshitake Y."/>
            <person name="Yotsui I."/>
            <person name="Zachgo S."/>
            <person name="Schmutz J."/>
        </authorList>
    </citation>
    <scope>NUCLEOTIDE SEQUENCE [LARGE SCALE GENOMIC DNA]</scope>
    <source>
        <strain evidence="2">cv. B-3</strain>
    </source>
</reference>
<organism evidence="1 2">
    <name type="scientific">Brassica campestris</name>
    <name type="common">Field mustard</name>
    <dbReference type="NCBI Taxonomy" id="3711"/>
    <lineage>
        <taxon>Eukaryota</taxon>
        <taxon>Viridiplantae</taxon>
        <taxon>Streptophyta</taxon>
        <taxon>Embryophyta</taxon>
        <taxon>Tracheophyta</taxon>
        <taxon>Spermatophyta</taxon>
        <taxon>Magnoliopsida</taxon>
        <taxon>eudicotyledons</taxon>
        <taxon>Gunneridae</taxon>
        <taxon>Pentapetalae</taxon>
        <taxon>rosids</taxon>
        <taxon>malvids</taxon>
        <taxon>Brassicales</taxon>
        <taxon>Brassicaceae</taxon>
        <taxon>Brassiceae</taxon>
        <taxon>Brassica</taxon>
    </lineage>
</organism>
<sequence length="99" mass="11630">MDVHNIFKLLTEDDDTDLILDDEETMNQLIENHPDYSCSKAMKVLHSLTSIRMWSSVQHLKEDPGNRQTFLSYEDDENKVLYLEFVTGESRDARVNHKE</sequence>
<dbReference type="EMBL" id="CM010628">
    <property type="protein sequence ID" value="RID79951.1"/>
    <property type="molecule type" value="Genomic_DNA"/>
</dbReference>
<name>A0A398AQJ7_BRACM</name>
<evidence type="ECO:0000313" key="1">
    <source>
        <dbReference type="EMBL" id="RID79951.1"/>
    </source>
</evidence>
<dbReference type="Proteomes" id="UP000264353">
    <property type="component" value="Chromosome A1"/>
</dbReference>
<accession>A0A398AQJ7</accession>
<gene>
    <name evidence="1" type="ORF">BRARA_A02650</name>
</gene>
<evidence type="ECO:0000313" key="2">
    <source>
        <dbReference type="Proteomes" id="UP000264353"/>
    </source>
</evidence>
<protein>
    <submittedName>
        <fullName evidence="1">Uncharacterized protein</fullName>
    </submittedName>
</protein>
<proteinExistence type="predicted"/>
<dbReference type="AlphaFoldDB" id="A0A398AQJ7"/>